<dbReference type="InterPro" id="IPR000847">
    <property type="entry name" value="LysR_HTH_N"/>
</dbReference>
<evidence type="ECO:0000256" key="4">
    <source>
        <dbReference type="ARBA" id="ARBA00023163"/>
    </source>
</evidence>
<dbReference type="SUPFAM" id="SSF46785">
    <property type="entry name" value="Winged helix' DNA-binding domain"/>
    <property type="match status" value="1"/>
</dbReference>
<dbReference type="InterPro" id="IPR058163">
    <property type="entry name" value="LysR-type_TF_proteobact-type"/>
</dbReference>
<dbReference type="Gene3D" id="1.10.10.10">
    <property type="entry name" value="Winged helix-like DNA-binding domain superfamily/Winged helix DNA-binding domain"/>
    <property type="match status" value="1"/>
</dbReference>
<keyword evidence="2" id="KW-0805">Transcription regulation</keyword>
<dbReference type="InterPro" id="IPR005119">
    <property type="entry name" value="LysR_subst-bd"/>
</dbReference>
<dbReference type="EMBL" id="JBHMEA010000016">
    <property type="protein sequence ID" value="MFB9231343.1"/>
    <property type="molecule type" value="Genomic_DNA"/>
</dbReference>
<dbReference type="Proteomes" id="UP001589683">
    <property type="component" value="Unassembled WGS sequence"/>
</dbReference>
<evidence type="ECO:0000256" key="3">
    <source>
        <dbReference type="ARBA" id="ARBA00023125"/>
    </source>
</evidence>
<dbReference type="RefSeq" id="WP_213888857.1">
    <property type="nucleotide sequence ID" value="NZ_JAGFNU010000005.1"/>
</dbReference>
<keyword evidence="3" id="KW-0238">DNA-binding</keyword>
<dbReference type="PROSITE" id="PS50931">
    <property type="entry name" value="HTH_LYSR"/>
    <property type="match status" value="1"/>
</dbReference>
<evidence type="ECO:0000256" key="1">
    <source>
        <dbReference type="ARBA" id="ARBA00009437"/>
    </source>
</evidence>
<gene>
    <name evidence="6" type="ORF">ACFFUT_06030</name>
</gene>
<protein>
    <submittedName>
        <fullName evidence="6">LysR family transcriptional regulator</fullName>
    </submittedName>
</protein>
<comment type="caution">
    <text evidence="6">The sequence shown here is derived from an EMBL/GenBank/DDBJ whole genome shotgun (WGS) entry which is preliminary data.</text>
</comment>
<dbReference type="Pfam" id="PF00126">
    <property type="entry name" value="HTH_1"/>
    <property type="match status" value="1"/>
</dbReference>
<dbReference type="Pfam" id="PF03466">
    <property type="entry name" value="LysR_substrate"/>
    <property type="match status" value="1"/>
</dbReference>
<dbReference type="SUPFAM" id="SSF53850">
    <property type="entry name" value="Periplasmic binding protein-like II"/>
    <property type="match status" value="1"/>
</dbReference>
<dbReference type="PANTHER" id="PTHR30537:SF26">
    <property type="entry name" value="GLYCINE CLEAVAGE SYSTEM TRANSCRIPTIONAL ACTIVATOR"/>
    <property type="match status" value="1"/>
</dbReference>
<dbReference type="Gene3D" id="3.40.190.10">
    <property type="entry name" value="Periplasmic binding protein-like II"/>
    <property type="match status" value="2"/>
</dbReference>
<accession>A0ABV5JD13</accession>
<comment type="similarity">
    <text evidence="1">Belongs to the LysR transcriptional regulatory family.</text>
</comment>
<organism evidence="6 7">
    <name type="scientific">Pseudohalocynthiibacter aestuariivivens</name>
    <dbReference type="NCBI Taxonomy" id="1591409"/>
    <lineage>
        <taxon>Bacteria</taxon>
        <taxon>Pseudomonadati</taxon>
        <taxon>Pseudomonadota</taxon>
        <taxon>Alphaproteobacteria</taxon>
        <taxon>Rhodobacterales</taxon>
        <taxon>Paracoccaceae</taxon>
        <taxon>Pseudohalocynthiibacter</taxon>
    </lineage>
</organism>
<sequence>MQKWNVMLAPRRYLPSTSWLVAFEAVARLGSVSQAAEELSLTQGAVSRQLQTLESQVGVALFLREKKRLRLTPAGTDYAREVRETLRKLANATIKLRSNPEGGTLELAILPAFGTHWLAPRLPRFLSENPGVTINLSTRVVPFDFKQERFHAAIHFGTDDWSGTHSIKLMDERVVPVAAPELLREQNVSTPEDLLRIPLLRLETRPRAWARWMAEHGIDRTLTEGMFFDQFATMARAAAHGLGAALLPDYLVESDLAEGRLAIATGAPVTSIGAYYLVWPKEADDHPPLTALREWLAQETEKQNASGGDT</sequence>
<dbReference type="InterPro" id="IPR036388">
    <property type="entry name" value="WH-like_DNA-bd_sf"/>
</dbReference>
<name>A0ABV5JD13_9RHOB</name>
<dbReference type="InterPro" id="IPR036390">
    <property type="entry name" value="WH_DNA-bd_sf"/>
</dbReference>
<evidence type="ECO:0000259" key="5">
    <source>
        <dbReference type="PROSITE" id="PS50931"/>
    </source>
</evidence>
<evidence type="ECO:0000313" key="6">
    <source>
        <dbReference type="EMBL" id="MFB9231343.1"/>
    </source>
</evidence>
<evidence type="ECO:0000313" key="7">
    <source>
        <dbReference type="Proteomes" id="UP001589683"/>
    </source>
</evidence>
<reference evidence="6 7" key="1">
    <citation type="submission" date="2024-09" db="EMBL/GenBank/DDBJ databases">
        <authorList>
            <person name="Sun Q."/>
            <person name="Mori K."/>
        </authorList>
    </citation>
    <scope>NUCLEOTIDE SEQUENCE [LARGE SCALE GENOMIC DNA]</scope>
    <source>
        <strain evidence="6 7">CECT 8726</strain>
    </source>
</reference>
<dbReference type="PANTHER" id="PTHR30537">
    <property type="entry name" value="HTH-TYPE TRANSCRIPTIONAL REGULATOR"/>
    <property type="match status" value="1"/>
</dbReference>
<dbReference type="PRINTS" id="PR00039">
    <property type="entry name" value="HTHLYSR"/>
</dbReference>
<proteinExistence type="inferred from homology"/>
<keyword evidence="4" id="KW-0804">Transcription</keyword>
<feature type="domain" description="HTH lysR-type" evidence="5">
    <location>
        <begin position="15"/>
        <end position="72"/>
    </location>
</feature>
<evidence type="ECO:0000256" key="2">
    <source>
        <dbReference type="ARBA" id="ARBA00023015"/>
    </source>
</evidence>
<keyword evidence="7" id="KW-1185">Reference proteome</keyword>